<gene>
    <name evidence="2" type="ORF">EIM92_22515</name>
</gene>
<keyword evidence="1" id="KW-1133">Transmembrane helix</keyword>
<organism evidence="2 3">
    <name type="scientific">Paenibacillus lentus</name>
    <dbReference type="NCBI Taxonomy" id="1338368"/>
    <lineage>
        <taxon>Bacteria</taxon>
        <taxon>Bacillati</taxon>
        <taxon>Bacillota</taxon>
        <taxon>Bacilli</taxon>
        <taxon>Bacillales</taxon>
        <taxon>Paenibacillaceae</taxon>
        <taxon>Paenibacillus</taxon>
    </lineage>
</organism>
<dbReference type="AlphaFoldDB" id="A0A3Q8SED2"/>
<proteinExistence type="predicted"/>
<sequence>MKLLLGRLLGRKLIRTTFLPAKRGLAGEMILRRPGFWSLMSIVGCLAGGVLLYFLFTENMFEQPGEEVIYRNVVLGISLLSLFMWLECLSYKASAMESFVAVRHWYGTKTIHYHNITSVEHSRFFGGQFVLRSNQGVVRVPDGAIGSAEFIQHLCKELGEEHCVGALKALEEKRTQLQQLS</sequence>
<dbReference type="Proteomes" id="UP000273145">
    <property type="component" value="Chromosome"/>
</dbReference>
<evidence type="ECO:0000256" key="1">
    <source>
        <dbReference type="SAM" id="Phobius"/>
    </source>
</evidence>
<dbReference type="EMBL" id="CP034248">
    <property type="protein sequence ID" value="AZK48610.1"/>
    <property type="molecule type" value="Genomic_DNA"/>
</dbReference>
<dbReference type="KEGG" id="plen:EIM92_22515"/>
<name>A0A3Q8SED2_9BACL</name>
<reference evidence="2 3" key="1">
    <citation type="submission" date="2018-11" db="EMBL/GenBank/DDBJ databases">
        <title>Genome sequencing of Paenibacillus lentus DSM25539(T).</title>
        <authorList>
            <person name="Kook J.-K."/>
            <person name="Park S.-N."/>
            <person name="Lim Y.K."/>
        </authorList>
    </citation>
    <scope>NUCLEOTIDE SEQUENCE [LARGE SCALE GENOMIC DNA]</scope>
    <source>
        <strain evidence="2 3">DSM 25539</strain>
    </source>
</reference>
<feature type="transmembrane region" description="Helical" evidence="1">
    <location>
        <begin position="68"/>
        <end position="86"/>
    </location>
</feature>
<dbReference type="RefSeq" id="WP_125084761.1">
    <property type="nucleotide sequence ID" value="NZ_CP034248.1"/>
</dbReference>
<keyword evidence="3" id="KW-1185">Reference proteome</keyword>
<accession>A0A3Q8SED2</accession>
<evidence type="ECO:0000313" key="2">
    <source>
        <dbReference type="EMBL" id="AZK48610.1"/>
    </source>
</evidence>
<evidence type="ECO:0008006" key="4">
    <source>
        <dbReference type="Google" id="ProtNLM"/>
    </source>
</evidence>
<feature type="transmembrane region" description="Helical" evidence="1">
    <location>
        <begin position="36"/>
        <end position="56"/>
    </location>
</feature>
<protein>
    <recommendedName>
        <fullName evidence="4">DUF304 domain-containing protein</fullName>
    </recommendedName>
</protein>
<evidence type="ECO:0000313" key="3">
    <source>
        <dbReference type="Proteomes" id="UP000273145"/>
    </source>
</evidence>
<keyword evidence="1" id="KW-0812">Transmembrane</keyword>
<keyword evidence="1" id="KW-0472">Membrane</keyword>
<dbReference type="OrthoDB" id="2601285at2"/>